<accession>A0A5N5H1R5</accession>
<dbReference type="EMBL" id="SMOL01000231">
    <property type="protein sequence ID" value="KAB2621825.1"/>
    <property type="molecule type" value="Genomic_DNA"/>
</dbReference>
<evidence type="ECO:0000313" key="2">
    <source>
        <dbReference type="Proteomes" id="UP000327157"/>
    </source>
</evidence>
<keyword evidence="1" id="KW-0436">Ligase</keyword>
<name>A0A5N5H1R5_9ROSA</name>
<dbReference type="Gene3D" id="1.10.730.10">
    <property type="entry name" value="Isoleucyl-tRNA Synthetase, Domain 1"/>
    <property type="match status" value="1"/>
</dbReference>
<keyword evidence="2" id="KW-1185">Reference proteome</keyword>
<reference evidence="1 2" key="1">
    <citation type="submission" date="2019-09" db="EMBL/GenBank/DDBJ databases">
        <authorList>
            <person name="Ou C."/>
        </authorList>
    </citation>
    <scope>NUCLEOTIDE SEQUENCE [LARGE SCALE GENOMIC DNA]</scope>
    <source>
        <strain evidence="1">S2</strain>
        <tissue evidence="1">Leaf</tissue>
    </source>
</reference>
<protein>
    <submittedName>
        <fullName evidence="1">Leucine--tRNA ligase</fullName>
    </submittedName>
</protein>
<dbReference type="AlphaFoldDB" id="A0A5N5H1R5"/>
<dbReference type="InterPro" id="IPR014729">
    <property type="entry name" value="Rossmann-like_a/b/a_fold"/>
</dbReference>
<organism evidence="1 2">
    <name type="scientific">Pyrus ussuriensis x Pyrus communis</name>
    <dbReference type="NCBI Taxonomy" id="2448454"/>
    <lineage>
        <taxon>Eukaryota</taxon>
        <taxon>Viridiplantae</taxon>
        <taxon>Streptophyta</taxon>
        <taxon>Embryophyta</taxon>
        <taxon>Tracheophyta</taxon>
        <taxon>Spermatophyta</taxon>
        <taxon>Magnoliopsida</taxon>
        <taxon>eudicotyledons</taxon>
        <taxon>Gunneridae</taxon>
        <taxon>Pentapetalae</taxon>
        <taxon>rosids</taxon>
        <taxon>fabids</taxon>
        <taxon>Rosales</taxon>
        <taxon>Rosaceae</taxon>
        <taxon>Amygdaloideae</taxon>
        <taxon>Maleae</taxon>
        <taxon>Pyrus</taxon>
    </lineage>
</organism>
<reference evidence="2" key="2">
    <citation type="submission" date="2019-10" db="EMBL/GenBank/DDBJ databases">
        <title>A de novo genome assembly of a pear dwarfing rootstock.</title>
        <authorList>
            <person name="Wang F."/>
            <person name="Wang J."/>
            <person name="Li S."/>
            <person name="Zhang Y."/>
            <person name="Fang M."/>
            <person name="Ma L."/>
            <person name="Zhao Y."/>
            <person name="Jiang S."/>
        </authorList>
    </citation>
    <scope>NUCLEOTIDE SEQUENCE [LARGE SCALE GENOMIC DNA]</scope>
</reference>
<sequence length="98" mass="11724">MAEKANGVVEQKPKQQPVMRPYPFHEINLKWQRHWEDIRLFRTTYEIDTSKPKYYLFDMFPYPRIAWLPTITDWHLACLTEMEHKRASDGSDVPPGFG</sequence>
<dbReference type="Gene3D" id="3.40.50.620">
    <property type="entry name" value="HUPs"/>
    <property type="match status" value="1"/>
</dbReference>
<proteinExistence type="predicted"/>
<comment type="caution">
    <text evidence="1">The sequence shown here is derived from an EMBL/GenBank/DDBJ whole genome shotgun (WGS) entry which is preliminary data.</text>
</comment>
<evidence type="ECO:0000313" key="1">
    <source>
        <dbReference type="EMBL" id="KAB2621825.1"/>
    </source>
</evidence>
<dbReference type="Proteomes" id="UP000327157">
    <property type="component" value="Chromosome 4"/>
</dbReference>
<dbReference type="OrthoDB" id="15954at2759"/>
<dbReference type="GO" id="GO:0016874">
    <property type="term" value="F:ligase activity"/>
    <property type="evidence" value="ECO:0007669"/>
    <property type="project" value="UniProtKB-KW"/>
</dbReference>
<reference evidence="1 2" key="3">
    <citation type="submission" date="2019-11" db="EMBL/GenBank/DDBJ databases">
        <title>A de novo genome assembly of a pear dwarfing rootstock.</title>
        <authorList>
            <person name="Wang F."/>
            <person name="Wang J."/>
            <person name="Li S."/>
            <person name="Zhang Y."/>
            <person name="Fang M."/>
            <person name="Ma L."/>
            <person name="Zhao Y."/>
            <person name="Jiang S."/>
        </authorList>
    </citation>
    <scope>NUCLEOTIDE SEQUENCE [LARGE SCALE GENOMIC DNA]</scope>
    <source>
        <strain evidence="1">S2</strain>
        <tissue evidence="1">Leaf</tissue>
    </source>
</reference>
<gene>
    <name evidence="1" type="ORF">D8674_024007</name>
</gene>
<dbReference type="SUPFAM" id="SSF52374">
    <property type="entry name" value="Nucleotidylyl transferase"/>
    <property type="match status" value="1"/>
</dbReference>